<dbReference type="InterPro" id="IPR011057">
    <property type="entry name" value="Mss4-like_sf"/>
</dbReference>
<organism evidence="6 7">
    <name type="scientific">Candidatus Dechloromonas phosphorivorans</name>
    <dbReference type="NCBI Taxonomy" id="2899244"/>
    <lineage>
        <taxon>Bacteria</taxon>
        <taxon>Pseudomonadati</taxon>
        <taxon>Pseudomonadota</taxon>
        <taxon>Betaproteobacteria</taxon>
        <taxon>Rhodocyclales</taxon>
        <taxon>Azonexaceae</taxon>
        <taxon>Dechloromonas</taxon>
    </lineage>
</organism>
<name>A0A935K730_9RHOO</name>
<evidence type="ECO:0000256" key="1">
    <source>
        <dbReference type="ARBA" id="ARBA00005495"/>
    </source>
</evidence>
<feature type="domain" description="CENP-V/GFA" evidence="5">
    <location>
        <begin position="8"/>
        <end position="124"/>
    </location>
</feature>
<keyword evidence="4" id="KW-0456">Lyase</keyword>
<comment type="caution">
    <text evidence="6">The sequence shown here is derived from an EMBL/GenBank/DDBJ whole genome shotgun (WGS) entry which is preliminary data.</text>
</comment>
<comment type="similarity">
    <text evidence="1">Belongs to the Gfa family.</text>
</comment>
<accession>A0A935K730</accession>
<dbReference type="PROSITE" id="PS51891">
    <property type="entry name" value="CENP_V_GFA"/>
    <property type="match status" value="1"/>
</dbReference>
<dbReference type="Proteomes" id="UP000739411">
    <property type="component" value="Unassembled WGS sequence"/>
</dbReference>
<proteinExistence type="inferred from homology"/>
<evidence type="ECO:0000313" key="7">
    <source>
        <dbReference type="Proteomes" id="UP000739411"/>
    </source>
</evidence>
<dbReference type="EMBL" id="JADJMS010000046">
    <property type="protein sequence ID" value="MBK7416757.1"/>
    <property type="molecule type" value="Genomic_DNA"/>
</dbReference>
<dbReference type="SUPFAM" id="SSF51316">
    <property type="entry name" value="Mss4-like"/>
    <property type="match status" value="1"/>
</dbReference>
<dbReference type="InterPro" id="IPR006913">
    <property type="entry name" value="CENP-V/GFA"/>
</dbReference>
<evidence type="ECO:0000256" key="2">
    <source>
        <dbReference type="ARBA" id="ARBA00022723"/>
    </source>
</evidence>
<dbReference type="GO" id="GO:0046872">
    <property type="term" value="F:metal ion binding"/>
    <property type="evidence" value="ECO:0007669"/>
    <property type="project" value="UniProtKB-KW"/>
</dbReference>
<keyword evidence="3" id="KW-0862">Zinc</keyword>
<evidence type="ECO:0000256" key="4">
    <source>
        <dbReference type="ARBA" id="ARBA00023239"/>
    </source>
</evidence>
<dbReference type="GO" id="GO:0016846">
    <property type="term" value="F:carbon-sulfur lyase activity"/>
    <property type="evidence" value="ECO:0007669"/>
    <property type="project" value="InterPro"/>
</dbReference>
<evidence type="ECO:0000313" key="6">
    <source>
        <dbReference type="EMBL" id="MBK7416757.1"/>
    </source>
</evidence>
<keyword evidence="2" id="KW-0479">Metal-binding</keyword>
<evidence type="ECO:0000256" key="3">
    <source>
        <dbReference type="ARBA" id="ARBA00022833"/>
    </source>
</evidence>
<dbReference type="AlphaFoldDB" id="A0A935K730"/>
<protein>
    <submittedName>
        <fullName evidence="6">GFA family protein</fullName>
    </submittedName>
</protein>
<dbReference type="Gene3D" id="3.90.1590.10">
    <property type="entry name" value="glutathione-dependent formaldehyde- activating enzyme (gfa)"/>
    <property type="match status" value="1"/>
</dbReference>
<reference evidence="6 7" key="1">
    <citation type="submission" date="2020-10" db="EMBL/GenBank/DDBJ databases">
        <title>Connecting structure to function with the recovery of over 1000 high-quality activated sludge metagenome-assembled genomes encoding full-length rRNA genes using long-read sequencing.</title>
        <authorList>
            <person name="Singleton C.M."/>
            <person name="Petriglieri F."/>
            <person name="Kristensen J.M."/>
            <person name="Kirkegaard R.H."/>
            <person name="Michaelsen T.Y."/>
            <person name="Andersen M.H."/>
            <person name="Karst S.M."/>
            <person name="Dueholm M.S."/>
            <person name="Nielsen P.H."/>
            <person name="Albertsen M."/>
        </authorList>
    </citation>
    <scope>NUCLEOTIDE SEQUENCE [LARGE SCALE GENOMIC DNA]</scope>
    <source>
        <strain evidence="6">EsbW_18-Q3-R4-48_BATAC.463</strain>
    </source>
</reference>
<dbReference type="Pfam" id="PF04828">
    <property type="entry name" value="GFA"/>
    <property type="match status" value="1"/>
</dbReference>
<gene>
    <name evidence="6" type="ORF">IPJ38_18290</name>
</gene>
<dbReference type="PANTHER" id="PTHR33337:SF40">
    <property type="entry name" value="CENP-V_GFA DOMAIN-CONTAINING PROTEIN-RELATED"/>
    <property type="match status" value="1"/>
</dbReference>
<sequence length="137" mass="15016">MTEEHHMYKGSCLCGAVEYQIDGELGPIVYCHCSRCRKATGSAFTAVSPVASSDFHIVKGGEYLRSYRSGSGFHRAFCGNCGSPIIGKRESLPETVRVRIGTLDTPSYAKVSSHIFVGSKAEWENIPDDAPQYQEHP</sequence>
<evidence type="ECO:0000259" key="5">
    <source>
        <dbReference type="PROSITE" id="PS51891"/>
    </source>
</evidence>
<dbReference type="PANTHER" id="PTHR33337">
    <property type="entry name" value="GFA DOMAIN-CONTAINING PROTEIN"/>
    <property type="match status" value="1"/>
</dbReference>